<evidence type="ECO:0000313" key="1">
    <source>
        <dbReference type="EMBL" id="HDL90308.1"/>
    </source>
</evidence>
<comment type="caution">
    <text evidence="1">The sequence shown here is derived from an EMBL/GenBank/DDBJ whole genome shotgun (WGS) entry which is preliminary data.</text>
</comment>
<name>A0A7C1AYQ0_9BACT</name>
<organism evidence="1">
    <name type="scientific">Thermodesulforhabdus norvegica</name>
    <dbReference type="NCBI Taxonomy" id="39841"/>
    <lineage>
        <taxon>Bacteria</taxon>
        <taxon>Pseudomonadati</taxon>
        <taxon>Thermodesulfobacteriota</taxon>
        <taxon>Syntrophobacteria</taxon>
        <taxon>Syntrophobacterales</taxon>
        <taxon>Thermodesulforhabdaceae</taxon>
        <taxon>Thermodesulforhabdus</taxon>
    </lineage>
</organism>
<protein>
    <recommendedName>
        <fullName evidence="2">NurA domain-containing protein</fullName>
    </recommendedName>
</protein>
<dbReference type="EMBL" id="DQZW01000250">
    <property type="protein sequence ID" value="HDL90308.1"/>
    <property type="molecule type" value="Genomic_DNA"/>
</dbReference>
<sequence length="380" mass="43269">MKSIELSRALAAAMSLRLPGTVGKIANKMRYIDEKGPHFVKGGLIRTIESKRFKRVHAVGISSRSRSMPALGGILYGAAALRHDIIVTENEVAEGFQDSRVDINDMNFLDASERLAWKEYILVYRLLTELMDSDTRPDVIFIDIPLLVTRAQQSLSLAEIDVEEEWRELIEVMEGFWQRYLPSIYPNDPQGPFLVSLQTKKDLNAAVLNAVREKGIDGSPEKISQDAIQLVQDEWVQLRRVGTLRFLRGTLRAGRRTAAYYYEALGRQMKRFEPRAVANYGLIGFHLQVGLRTPIWKIETIGAPGSWQTERLDDLASLTAFLTLHDNPKMKPLPLWYAEQLVRMPKEVLVNYLRSTLGMLKDRAVDRAWLEGIESIEDEE</sequence>
<evidence type="ECO:0008006" key="2">
    <source>
        <dbReference type="Google" id="ProtNLM"/>
    </source>
</evidence>
<accession>A0A7C1AYQ0</accession>
<dbReference type="AlphaFoldDB" id="A0A7C1AYQ0"/>
<reference evidence="1" key="1">
    <citation type="journal article" date="2020" name="mSystems">
        <title>Genome- and Community-Level Interaction Insights into Carbon Utilization and Element Cycling Functions of Hydrothermarchaeota in Hydrothermal Sediment.</title>
        <authorList>
            <person name="Zhou Z."/>
            <person name="Liu Y."/>
            <person name="Xu W."/>
            <person name="Pan J."/>
            <person name="Luo Z.H."/>
            <person name="Li M."/>
        </authorList>
    </citation>
    <scope>NUCLEOTIDE SEQUENCE [LARGE SCALE GENOMIC DNA]</scope>
    <source>
        <strain evidence="1">HyVt-19</strain>
    </source>
</reference>
<dbReference type="Proteomes" id="UP000886355">
    <property type="component" value="Unassembled WGS sequence"/>
</dbReference>
<gene>
    <name evidence="1" type="ORF">ENG14_05335</name>
</gene>
<proteinExistence type="predicted"/>